<organism evidence="2">
    <name type="scientific">Anguilla anguilla</name>
    <name type="common">European freshwater eel</name>
    <name type="synonym">Muraena anguilla</name>
    <dbReference type="NCBI Taxonomy" id="7936"/>
    <lineage>
        <taxon>Eukaryota</taxon>
        <taxon>Metazoa</taxon>
        <taxon>Chordata</taxon>
        <taxon>Craniata</taxon>
        <taxon>Vertebrata</taxon>
        <taxon>Euteleostomi</taxon>
        <taxon>Actinopterygii</taxon>
        <taxon>Neopterygii</taxon>
        <taxon>Teleostei</taxon>
        <taxon>Anguilliformes</taxon>
        <taxon>Anguillidae</taxon>
        <taxon>Anguilla</taxon>
    </lineage>
</organism>
<feature type="compositionally biased region" description="Polar residues" evidence="1">
    <location>
        <begin position="14"/>
        <end position="29"/>
    </location>
</feature>
<accession>A0A0E9TJ98</accession>
<dbReference type="AlphaFoldDB" id="A0A0E9TJ98"/>
<reference evidence="2" key="2">
    <citation type="journal article" date="2015" name="Fish Shellfish Immunol.">
        <title>Early steps in the European eel (Anguilla anguilla)-Vibrio vulnificus interaction in the gills: Role of the RtxA13 toxin.</title>
        <authorList>
            <person name="Callol A."/>
            <person name="Pajuelo D."/>
            <person name="Ebbesson L."/>
            <person name="Teles M."/>
            <person name="MacKenzie S."/>
            <person name="Amaro C."/>
        </authorList>
    </citation>
    <scope>NUCLEOTIDE SEQUENCE</scope>
</reference>
<sequence>MKSQSTEDPAHIASVQTVAGKQASQLIAN</sequence>
<reference evidence="2" key="1">
    <citation type="submission" date="2014-11" db="EMBL/GenBank/DDBJ databases">
        <authorList>
            <person name="Amaro Gonzalez C."/>
        </authorList>
    </citation>
    <scope>NUCLEOTIDE SEQUENCE</scope>
</reference>
<feature type="region of interest" description="Disordered" evidence="1">
    <location>
        <begin position="1"/>
        <end position="29"/>
    </location>
</feature>
<proteinExistence type="predicted"/>
<name>A0A0E9TJ98_ANGAN</name>
<protein>
    <submittedName>
        <fullName evidence="2">Uncharacterized protein</fullName>
    </submittedName>
</protein>
<evidence type="ECO:0000256" key="1">
    <source>
        <dbReference type="SAM" id="MobiDB-lite"/>
    </source>
</evidence>
<dbReference type="EMBL" id="GBXM01054891">
    <property type="protein sequence ID" value="JAH53686.1"/>
    <property type="molecule type" value="Transcribed_RNA"/>
</dbReference>
<evidence type="ECO:0000313" key="2">
    <source>
        <dbReference type="EMBL" id="JAH53686.1"/>
    </source>
</evidence>